<keyword evidence="5 6" id="KW-0472">Membrane</keyword>
<organism evidence="8 9">
    <name type="scientific">Mycena sanguinolenta</name>
    <dbReference type="NCBI Taxonomy" id="230812"/>
    <lineage>
        <taxon>Eukaryota</taxon>
        <taxon>Fungi</taxon>
        <taxon>Dikarya</taxon>
        <taxon>Basidiomycota</taxon>
        <taxon>Agaricomycotina</taxon>
        <taxon>Agaricomycetes</taxon>
        <taxon>Agaricomycetidae</taxon>
        <taxon>Agaricales</taxon>
        <taxon>Marasmiineae</taxon>
        <taxon>Mycenaceae</taxon>
        <taxon>Mycena</taxon>
    </lineage>
</organism>
<dbReference type="InterPro" id="IPR020846">
    <property type="entry name" value="MFS_dom"/>
</dbReference>
<comment type="subcellular location">
    <subcellularLocation>
        <location evidence="1">Membrane</location>
        <topology evidence="1">Multi-pass membrane protein</topology>
    </subcellularLocation>
</comment>
<name>A0A8H7DCQ3_9AGAR</name>
<dbReference type="InterPro" id="IPR036259">
    <property type="entry name" value="MFS_trans_sf"/>
</dbReference>
<dbReference type="InterPro" id="IPR011701">
    <property type="entry name" value="MFS"/>
</dbReference>
<evidence type="ECO:0000256" key="4">
    <source>
        <dbReference type="ARBA" id="ARBA00022989"/>
    </source>
</evidence>
<dbReference type="GO" id="GO:0022857">
    <property type="term" value="F:transmembrane transporter activity"/>
    <property type="evidence" value="ECO:0007669"/>
    <property type="project" value="InterPro"/>
</dbReference>
<evidence type="ECO:0000256" key="2">
    <source>
        <dbReference type="ARBA" id="ARBA00022448"/>
    </source>
</evidence>
<dbReference type="EMBL" id="JACAZH010000006">
    <property type="protein sequence ID" value="KAF7366791.1"/>
    <property type="molecule type" value="Genomic_DNA"/>
</dbReference>
<evidence type="ECO:0000256" key="6">
    <source>
        <dbReference type="SAM" id="Phobius"/>
    </source>
</evidence>
<evidence type="ECO:0000313" key="9">
    <source>
        <dbReference type="Proteomes" id="UP000623467"/>
    </source>
</evidence>
<feature type="transmembrane region" description="Helical" evidence="6">
    <location>
        <begin position="347"/>
        <end position="364"/>
    </location>
</feature>
<reference evidence="8" key="1">
    <citation type="submission" date="2020-05" db="EMBL/GenBank/DDBJ databases">
        <title>Mycena genomes resolve the evolution of fungal bioluminescence.</title>
        <authorList>
            <person name="Tsai I.J."/>
        </authorList>
    </citation>
    <scope>NUCLEOTIDE SEQUENCE</scope>
    <source>
        <strain evidence="8">160909Yilan</strain>
    </source>
</reference>
<feature type="transmembrane region" description="Helical" evidence="6">
    <location>
        <begin position="431"/>
        <end position="452"/>
    </location>
</feature>
<proteinExistence type="predicted"/>
<evidence type="ECO:0000256" key="1">
    <source>
        <dbReference type="ARBA" id="ARBA00004141"/>
    </source>
</evidence>
<evidence type="ECO:0000313" key="8">
    <source>
        <dbReference type="EMBL" id="KAF7366791.1"/>
    </source>
</evidence>
<feature type="transmembrane region" description="Helical" evidence="6">
    <location>
        <begin position="202"/>
        <end position="227"/>
    </location>
</feature>
<keyword evidence="2" id="KW-0813">Transport</keyword>
<dbReference type="GO" id="GO:0016020">
    <property type="term" value="C:membrane"/>
    <property type="evidence" value="ECO:0007669"/>
    <property type="project" value="UniProtKB-SubCell"/>
</dbReference>
<comment type="caution">
    <text evidence="8">The sequence shown here is derived from an EMBL/GenBank/DDBJ whole genome shotgun (WGS) entry which is preliminary data.</text>
</comment>
<feature type="transmembrane region" description="Helical" evidence="6">
    <location>
        <begin position="371"/>
        <end position="391"/>
    </location>
</feature>
<feature type="transmembrane region" description="Helical" evidence="6">
    <location>
        <begin position="464"/>
        <end position="485"/>
    </location>
</feature>
<dbReference type="Pfam" id="PF07690">
    <property type="entry name" value="MFS_1"/>
    <property type="match status" value="1"/>
</dbReference>
<feature type="transmembrane region" description="Helical" evidence="6">
    <location>
        <begin position="307"/>
        <end position="327"/>
    </location>
</feature>
<keyword evidence="9" id="KW-1185">Reference proteome</keyword>
<dbReference type="PANTHER" id="PTHR43791">
    <property type="entry name" value="PERMEASE-RELATED"/>
    <property type="match status" value="1"/>
</dbReference>
<keyword evidence="4 6" id="KW-1133">Transmembrane helix</keyword>
<feature type="transmembrane region" description="Helical" evidence="6">
    <location>
        <begin position="397"/>
        <end position="419"/>
    </location>
</feature>
<evidence type="ECO:0000256" key="5">
    <source>
        <dbReference type="ARBA" id="ARBA00023136"/>
    </source>
</evidence>
<keyword evidence="3 6" id="KW-0812">Transmembrane</keyword>
<accession>A0A8H7DCQ3</accession>
<feature type="transmembrane region" description="Helical" evidence="6">
    <location>
        <begin position="239"/>
        <end position="257"/>
    </location>
</feature>
<evidence type="ECO:0000259" key="7">
    <source>
        <dbReference type="PROSITE" id="PS50850"/>
    </source>
</evidence>
<feature type="transmembrane region" description="Helical" evidence="6">
    <location>
        <begin position="160"/>
        <end position="181"/>
    </location>
</feature>
<dbReference type="PROSITE" id="PS50850">
    <property type="entry name" value="MFS"/>
    <property type="match status" value="1"/>
</dbReference>
<dbReference type="PANTHER" id="PTHR43791:SF40">
    <property type="entry name" value="THIAMINE PATHWAY TRANSPORTER THI73"/>
    <property type="match status" value="1"/>
</dbReference>
<dbReference type="Gene3D" id="1.20.1250.20">
    <property type="entry name" value="MFS general substrate transporter like domains"/>
    <property type="match status" value="2"/>
</dbReference>
<dbReference type="AlphaFoldDB" id="A0A8H7DCQ3"/>
<dbReference type="Proteomes" id="UP000623467">
    <property type="component" value="Unassembled WGS sequence"/>
</dbReference>
<dbReference type="SUPFAM" id="SSF103473">
    <property type="entry name" value="MFS general substrate transporter"/>
    <property type="match status" value="1"/>
</dbReference>
<feature type="transmembrane region" description="Helical" evidence="6">
    <location>
        <begin position="130"/>
        <end position="148"/>
    </location>
</feature>
<gene>
    <name evidence="8" type="ORF">MSAN_00937400</name>
</gene>
<dbReference type="OrthoDB" id="6730379at2759"/>
<protein>
    <submittedName>
        <fullName evidence="8">MFS domain-containing protein</fullName>
    </submittedName>
</protein>
<evidence type="ECO:0000256" key="3">
    <source>
        <dbReference type="ARBA" id="ARBA00022692"/>
    </source>
</evidence>
<sequence>MDQTSSTDKTEEAGFGLPGLKIANASSASLDKAIVYLEEHAASQSDTATVDHVLLVRKIDRHIVPIALAAYTLQFLDKLDLNYAAVMGLNTDLKLVGNDFNNAASWMYIANLIAEFPTGYIVQKVRPGKWLGFNVILWGAVTACTAAVTNYRGLVATRVMIGILEAATAPCLMLITGTIRVSTENQALTVAEGMWYTKSEAILRFAIWYCGLGIAQMLGSLISWGFLQVTHEALAGWRIMFLVLGCVTAVAGVWALFSMPDSPMEVSWLTETEKRVAIQRVAINQTGIKNTHFKWRHLRELVLDPQIWLLTSLIIVTSLTSGVISFYSTTLIRNFGFSPARSALLNMPSGAVSLLSCLATAYFGHKYDNRALCMTVFCLLAAMGSGLMSFLPSSQRAGLLAGVYLVNMETVTLFLVFCLTTANVAGQTKRVAANALISGAFSVGNIIGPQLFKPKDAPQYIPAKIILLVTEIVTAMIAAALRIYYGWQNSKRDAAEKREHERTDVKVEEVANIEWLNLTDRENKTFRYKY</sequence>
<feature type="domain" description="Major facilitator superfamily (MFS) profile" evidence="7">
    <location>
        <begin position="63"/>
        <end position="482"/>
    </location>
</feature>